<evidence type="ECO:0000256" key="1">
    <source>
        <dbReference type="SAM" id="Phobius"/>
    </source>
</evidence>
<dbReference type="KEGG" id="lcf:108899276"/>
<feature type="signal peptide" evidence="2">
    <location>
        <begin position="1"/>
        <end position="16"/>
    </location>
</feature>
<reference evidence="4 5" key="1">
    <citation type="submission" date="2025-04" db="UniProtKB">
        <authorList>
            <consortium name="RefSeq"/>
        </authorList>
    </citation>
    <scope>IDENTIFICATION</scope>
    <source>
        <tissue evidence="4 5">Brain</tissue>
    </source>
</reference>
<sequence>MIVLLVLAACVCTGLSYDTYDEVLYGYTYRMRLHRKAVSIKFIQSYSSDATILWKRDDPPASEDSRRRVVGAYYVIDNVTQRDSGNYIMSDKDGKVLSKKNIEVKARTWSYALKPGQRFNHTFNLEPDSCNIYFLPESDHEWRKSEIEIVHKGRLRDDLYELDCAGFDLLEPCGILNKYLQMSCRGMFEVRDQNNDKAWEITLEMETLPFDPSHLYTGIIVAVGVLSCCCCMMCCCCKKRSSKKDSPETPAEPAMYYHKYNKEPAVLNSDGHSEPSGTHYSAQPSYALTGPLIHNPPTVNVPSAYSKVSAPAEPADAPTVPLCPDPEPLFELKGINFSSALPLNSDSGHCDVYTSDKLNFL</sequence>
<keyword evidence="1" id="KW-0472">Membrane</keyword>
<gene>
    <name evidence="4 5 6" type="primary">LOC108899276</name>
</gene>
<feature type="transmembrane region" description="Helical" evidence="1">
    <location>
        <begin position="215"/>
        <end position="237"/>
    </location>
</feature>
<evidence type="ECO:0000313" key="6">
    <source>
        <dbReference type="RefSeq" id="XP_018555163.1"/>
    </source>
</evidence>
<dbReference type="Proteomes" id="UP000694890">
    <property type="component" value="Linkage group LG8"/>
</dbReference>
<evidence type="ECO:0000256" key="2">
    <source>
        <dbReference type="SAM" id="SignalP"/>
    </source>
</evidence>
<protein>
    <submittedName>
        <fullName evidence="4 5">Uncharacterized protein LOC108899276 isoform X1</fullName>
    </submittedName>
</protein>
<evidence type="ECO:0000313" key="3">
    <source>
        <dbReference type="Proteomes" id="UP000694890"/>
    </source>
</evidence>
<dbReference type="AlphaFoldDB" id="A0AAJ7QFX9"/>
<accession>A0AAJ7QFX9</accession>
<dbReference type="GeneID" id="108899276"/>
<organism evidence="3 6">
    <name type="scientific">Lates calcarifer</name>
    <name type="common">Barramundi</name>
    <name type="synonym">Holocentrus calcarifer</name>
    <dbReference type="NCBI Taxonomy" id="8187"/>
    <lineage>
        <taxon>Eukaryota</taxon>
        <taxon>Metazoa</taxon>
        <taxon>Chordata</taxon>
        <taxon>Craniata</taxon>
        <taxon>Vertebrata</taxon>
        <taxon>Euteleostomi</taxon>
        <taxon>Actinopterygii</taxon>
        <taxon>Neopterygii</taxon>
        <taxon>Teleostei</taxon>
        <taxon>Neoteleostei</taxon>
        <taxon>Acanthomorphata</taxon>
        <taxon>Carangaria</taxon>
        <taxon>Carangaria incertae sedis</taxon>
        <taxon>Centropomidae</taxon>
        <taxon>Lates</taxon>
    </lineage>
</organism>
<dbReference type="RefSeq" id="XP_018555161.1">
    <property type="nucleotide sequence ID" value="XM_018699645.2"/>
</dbReference>
<name>A0AAJ7QFX9_LATCA</name>
<evidence type="ECO:0000313" key="5">
    <source>
        <dbReference type="RefSeq" id="XP_018555162.1"/>
    </source>
</evidence>
<dbReference type="RefSeq" id="XP_018555163.1">
    <property type="nucleotide sequence ID" value="XM_018699647.2"/>
</dbReference>
<proteinExistence type="predicted"/>
<feature type="chain" id="PRO_5044709089" evidence="2">
    <location>
        <begin position="17"/>
        <end position="361"/>
    </location>
</feature>
<dbReference type="RefSeq" id="XP_018555162.1">
    <property type="nucleotide sequence ID" value="XM_018699646.2"/>
</dbReference>
<keyword evidence="1" id="KW-1133">Transmembrane helix</keyword>
<evidence type="ECO:0000313" key="4">
    <source>
        <dbReference type="RefSeq" id="XP_018555161.1"/>
    </source>
</evidence>
<keyword evidence="1" id="KW-0812">Transmembrane</keyword>
<keyword evidence="2" id="KW-0732">Signal</keyword>